<feature type="compositionally biased region" description="Basic and acidic residues" evidence="4">
    <location>
        <begin position="610"/>
        <end position="629"/>
    </location>
</feature>
<dbReference type="SUPFAM" id="SSF48452">
    <property type="entry name" value="TPR-like"/>
    <property type="match status" value="2"/>
</dbReference>
<organism evidence="5 6">
    <name type="scientific">Venturia effusa</name>
    <dbReference type="NCBI Taxonomy" id="50376"/>
    <lineage>
        <taxon>Eukaryota</taxon>
        <taxon>Fungi</taxon>
        <taxon>Dikarya</taxon>
        <taxon>Ascomycota</taxon>
        <taxon>Pezizomycotina</taxon>
        <taxon>Dothideomycetes</taxon>
        <taxon>Pleosporomycetidae</taxon>
        <taxon>Venturiales</taxon>
        <taxon>Venturiaceae</taxon>
        <taxon>Venturia</taxon>
    </lineage>
</organism>
<keyword evidence="6" id="KW-1185">Reference proteome</keyword>
<dbReference type="AlphaFoldDB" id="A0A517LG80"/>
<dbReference type="STRING" id="50376.A0A517LG80"/>
<keyword evidence="1" id="KW-0677">Repeat</keyword>
<evidence type="ECO:0000256" key="3">
    <source>
        <dbReference type="PROSITE-ProRule" id="PRU00339"/>
    </source>
</evidence>
<dbReference type="PIRSF" id="PIRSF000422">
    <property type="entry name" value="N-terminal-AcTrfase-A_aux_su"/>
    <property type="match status" value="1"/>
</dbReference>
<feature type="region of interest" description="Disordered" evidence="4">
    <location>
        <begin position="604"/>
        <end position="653"/>
    </location>
</feature>
<accession>A0A517LG80</accession>
<dbReference type="InterPro" id="IPR021183">
    <property type="entry name" value="NatA_aux_su"/>
</dbReference>
<keyword evidence="2 3" id="KW-0802">TPR repeat</keyword>
<dbReference type="Pfam" id="PF13181">
    <property type="entry name" value="TPR_8"/>
    <property type="match status" value="1"/>
</dbReference>
<proteinExistence type="predicted"/>
<evidence type="ECO:0000313" key="6">
    <source>
        <dbReference type="Proteomes" id="UP000316270"/>
    </source>
</evidence>
<dbReference type="PANTHER" id="PTHR22767">
    <property type="entry name" value="N-TERMINAL ACETYLTRANSFERASE-RELATED"/>
    <property type="match status" value="1"/>
</dbReference>
<dbReference type="OrthoDB" id="10263032at2759"/>
<dbReference type="Pfam" id="PF12569">
    <property type="entry name" value="NatA_aux_su"/>
    <property type="match status" value="1"/>
</dbReference>
<evidence type="ECO:0000313" key="5">
    <source>
        <dbReference type="EMBL" id="QDS74653.1"/>
    </source>
</evidence>
<dbReference type="GO" id="GO:0031415">
    <property type="term" value="C:NatA complex"/>
    <property type="evidence" value="ECO:0007669"/>
    <property type="project" value="TreeGrafter"/>
</dbReference>
<evidence type="ECO:0000256" key="4">
    <source>
        <dbReference type="SAM" id="MobiDB-lite"/>
    </source>
</evidence>
<dbReference type="Proteomes" id="UP000316270">
    <property type="component" value="Chromosome 11"/>
</dbReference>
<reference evidence="5 6" key="1">
    <citation type="submission" date="2019-07" db="EMBL/GenBank/DDBJ databases">
        <title>Finished genome of Venturia effusa.</title>
        <authorList>
            <person name="Young C.A."/>
            <person name="Cox M.P."/>
            <person name="Ganley A.R.D."/>
            <person name="David W.J."/>
        </authorList>
    </citation>
    <scope>NUCLEOTIDE SEQUENCE [LARGE SCALE GENOMIC DNA]</scope>
    <source>
        <strain evidence="6">albino</strain>
    </source>
</reference>
<name>A0A517LG80_9PEZI</name>
<dbReference type="InterPro" id="IPR019734">
    <property type="entry name" value="TPR_rpt"/>
</dbReference>
<dbReference type="SMART" id="SM00028">
    <property type="entry name" value="TPR"/>
    <property type="match status" value="4"/>
</dbReference>
<dbReference type="Gene3D" id="1.25.40.1040">
    <property type="match status" value="1"/>
</dbReference>
<dbReference type="FunFam" id="1.25.40.1010:FF:000002">
    <property type="entry name" value="N-terminal acetyltransferase catalytic subunit (NAT1)"/>
    <property type="match status" value="1"/>
</dbReference>
<feature type="repeat" description="TPR" evidence="3">
    <location>
        <begin position="77"/>
        <end position="110"/>
    </location>
</feature>
<dbReference type="EMBL" id="CP042195">
    <property type="protein sequence ID" value="QDS74653.1"/>
    <property type="molecule type" value="Genomic_DNA"/>
</dbReference>
<sequence>MPQPLGSKDAAAFKSLVKLYEAKQHKKAIKVADGILKKNPNHGETLAMKALTLNTQGHTTEAFDLARIALKADMKSHMCWHVYGLLYRSTKQLDEAIKAYKFALKLEPESVQIQRDLAFLQIQMRDYEGYIVSRKAMLQAKPQTRQNWTALAVAYHLAGNLEAAENHLKTYEDTLKTPPPRTDVEHSDTALYRNDLLAEMGQTEKALEHLESIYKTSLDRTAVLESRAKYQLKLGKREEAEKSYRALIVRNNEHRSYYEALEKALGLDRSNPEDIARLIKVYEEFAEANHRLDAARRIPLDFLKGEQFKTHVDRYLKRMLSRGIPSAFANIKALYVDSFKLKTIEELVESYTVESEEKKENDEAKLTNGKKKSDFAEARLYFLSQHYDYFRSRNLEKAMESIEAVLKLNPKSVEAYMTKARIWKHYGNTEKAMSSMGLGRDLEPSDRYINTKYAKYQLRHDDNEAALKTMSKFTRNETVGGALGDLHDMQCMWFITEDGESNLRQEKLSLALKRFNAIYNIFDVWEEDQFDFHQFSFRKGQIRAYIAMMRWEDRLREHPFFARAAMSAISIYIRLHDTPDLVHGTLDNGSGDLASMNAADKKKAIKKAKKEQDRLAEEEAKRKEAERKATPGKKGTGADGEPKKEDPDPQGITLLETKTPLEDAAKFLQPLLDFAPKVSQHQNWGFEVQLRRKKYLLALKCLIAAHSIDPEQSKLHEQLIRFRKTIDAAPKSESAKLNEVFEECTRIIPAASSLTSFNEQYLEKHAQCARRTLSGLQSRQLLDPSSQSKNEKALIESLGVADLEEAAEGLKVLKLWKSDISVREAYVEKARKKWPEASSFNKS</sequence>
<evidence type="ECO:0000256" key="2">
    <source>
        <dbReference type="ARBA" id="ARBA00022803"/>
    </source>
</evidence>
<protein>
    <recommendedName>
        <fullName evidence="7">N-alpha-acetyltransferase 15, NatA auxiliary subunit</fullName>
    </recommendedName>
</protein>
<dbReference type="Gene3D" id="1.25.40.1010">
    <property type="match status" value="1"/>
</dbReference>
<gene>
    <name evidence="5" type="ORF">FKW77_009315</name>
</gene>
<evidence type="ECO:0008006" key="7">
    <source>
        <dbReference type="Google" id="ProtNLM"/>
    </source>
</evidence>
<dbReference type="PANTHER" id="PTHR22767:SF2">
    <property type="entry name" value="N(ALPHA)-ACETYLTRANSFERASE 15_16, ISOFORM A"/>
    <property type="match status" value="1"/>
</dbReference>
<dbReference type="FunFam" id="1.25.40.1040:FF:000003">
    <property type="entry name" value="N-terminal acetyltransferase A, auxiliary subunit"/>
    <property type="match status" value="1"/>
</dbReference>
<dbReference type="PROSITE" id="PS50005">
    <property type="entry name" value="TPR"/>
    <property type="match status" value="1"/>
</dbReference>
<evidence type="ECO:0000256" key="1">
    <source>
        <dbReference type="ARBA" id="ARBA00022737"/>
    </source>
</evidence>
<dbReference type="InterPro" id="IPR011990">
    <property type="entry name" value="TPR-like_helical_dom_sf"/>
</dbReference>